<dbReference type="EMBL" id="LLXI01002099">
    <property type="protein sequence ID" value="PKY56204.1"/>
    <property type="molecule type" value="Genomic_DNA"/>
</dbReference>
<keyword evidence="3" id="KW-1185">Reference proteome</keyword>
<sequence>MTTEKIIVKVEVNDNRNSLVRLDIGDELEKIREILEEDEIIKMDNKLLFSNPTDSTYVKREEESRHSLKDIINNNNTLCLKSDIRKNIKNIRVKVKGDNARIPLVRLDIEDKLQRIRKILEKDENIKMDKLLFLNFDSTDFTYVTRNEESDRSLKDIIINNNTLYIKSDTRKIIIVKVKGDNTRSSLVRLDIEDKLQRIRKILEEDEIIKMEDKLLFFNSNPTGSTCVKRKEESDRSLKDIIKDDNSLILDYEKKDYSDLEKRLNLGFGRILNPKEIKIKISKEKLVEKMEIKEIEEESLDRSNDPEYVVDIKSWANKISRFFNSDDGMINYEPNGLSFSDKQNQTEKKYELKKIPKLILKFNHIEPRLDFIEKVKEALNSNNQENFDNIYETFGQFIPTEVVLGGFYYETSSKMISIGGESNKTGWNPDEFNTYKRKWIKSLKRNNWECIEFRNPKSIFRLLNDELREEVNKFFGKKILYKKIKSFKNLCLKYGNKETIKLPLNKFSGIINNEKAGCSVFATVVDEDEEKNDSFNCQIYHPKNGRPQLIIRCFQKQQKRSNLRELKIAFMIVGYDIHFNPNNFNNFNIFNKMQLEVLTNDTFDLKKDISFLGIPVLKELNDDPVIIGHYFSKNATKIKANVFAYNLKKKKYVEKSNFSFHVLTISGEKYMEYDSSEKFSTFSKSIKNPNFDRNIMNLKYVSVCYTSESCGPAFLKQKEKLRKVTCKCKKQKLCILCESATESKNQSPKFTSKFTYSVSNILFTDNTKVKKAFTKVN</sequence>
<feature type="domain" description="DUF7431" evidence="1">
    <location>
        <begin position="479"/>
        <end position="734"/>
    </location>
</feature>
<evidence type="ECO:0000313" key="3">
    <source>
        <dbReference type="Proteomes" id="UP000234323"/>
    </source>
</evidence>
<dbReference type="AlphaFoldDB" id="A0A2I1HBD9"/>
<name>A0A2I1HBD9_9GLOM</name>
<evidence type="ECO:0000313" key="2">
    <source>
        <dbReference type="EMBL" id="PKY56204.1"/>
    </source>
</evidence>
<comment type="caution">
    <text evidence="2">The sequence shown here is derived from an EMBL/GenBank/DDBJ whole genome shotgun (WGS) entry which is preliminary data.</text>
</comment>
<dbReference type="VEuPathDB" id="FungiDB:FUN_023786"/>
<dbReference type="Proteomes" id="UP000234323">
    <property type="component" value="Unassembled WGS sequence"/>
</dbReference>
<dbReference type="InterPro" id="IPR055854">
    <property type="entry name" value="DUF7431"/>
</dbReference>
<organism evidence="2 3">
    <name type="scientific">Rhizophagus irregularis</name>
    <dbReference type="NCBI Taxonomy" id="588596"/>
    <lineage>
        <taxon>Eukaryota</taxon>
        <taxon>Fungi</taxon>
        <taxon>Fungi incertae sedis</taxon>
        <taxon>Mucoromycota</taxon>
        <taxon>Glomeromycotina</taxon>
        <taxon>Glomeromycetes</taxon>
        <taxon>Glomerales</taxon>
        <taxon>Glomeraceae</taxon>
        <taxon>Rhizophagus</taxon>
    </lineage>
</organism>
<dbReference type="VEuPathDB" id="FungiDB:RhiirFUN_019376"/>
<evidence type="ECO:0000259" key="1">
    <source>
        <dbReference type="Pfam" id="PF24209"/>
    </source>
</evidence>
<accession>A0A2I1HBD9</accession>
<proteinExistence type="predicted"/>
<dbReference type="VEuPathDB" id="FungiDB:RhiirA1_495181"/>
<protein>
    <recommendedName>
        <fullName evidence="1">DUF7431 domain-containing protein</fullName>
    </recommendedName>
</protein>
<dbReference type="Pfam" id="PF24209">
    <property type="entry name" value="DUF7431"/>
    <property type="match status" value="1"/>
</dbReference>
<gene>
    <name evidence="2" type="ORF">RhiirA4_476306</name>
</gene>
<reference evidence="2 3" key="1">
    <citation type="submission" date="2015-10" db="EMBL/GenBank/DDBJ databases">
        <title>Genome analyses suggest a sexual origin of heterokaryosis in a supposedly ancient asexual fungus.</title>
        <authorList>
            <person name="Ropars J."/>
            <person name="Sedzielewska K."/>
            <person name="Noel J."/>
            <person name="Charron P."/>
            <person name="Farinelli L."/>
            <person name="Marton T."/>
            <person name="Kruger M."/>
            <person name="Pelin A."/>
            <person name="Brachmann A."/>
            <person name="Corradi N."/>
        </authorList>
    </citation>
    <scope>NUCLEOTIDE SEQUENCE [LARGE SCALE GENOMIC DNA]</scope>
    <source>
        <strain evidence="2 3">A4</strain>
    </source>
</reference>